<dbReference type="Gene3D" id="3.30.300.20">
    <property type="match status" value="1"/>
</dbReference>
<dbReference type="InterPro" id="IPR006073">
    <property type="entry name" value="GTP-bd"/>
</dbReference>
<feature type="binding site" evidence="8">
    <location>
        <begin position="232"/>
        <end position="239"/>
    </location>
    <ligand>
        <name>GTP</name>
        <dbReference type="ChEBI" id="CHEBI:37565"/>
        <label>2</label>
    </ligand>
</feature>
<feature type="binding site" evidence="8">
    <location>
        <begin position="59"/>
        <end position="66"/>
    </location>
    <ligand>
        <name>GTP</name>
        <dbReference type="ChEBI" id="CHEBI:37565"/>
        <label>1</label>
    </ligand>
</feature>
<feature type="compositionally biased region" description="Basic and acidic residues" evidence="11">
    <location>
        <begin position="507"/>
        <end position="519"/>
    </location>
</feature>
<evidence type="ECO:0000256" key="7">
    <source>
        <dbReference type="ARBA" id="ARBA00032345"/>
    </source>
</evidence>
<comment type="similarity">
    <text evidence="1 8 9 10">Belongs to the TRAFAC class TrmE-Era-EngA-EngB-Septin-like GTPase superfamily. EngA (Der) GTPase family.</text>
</comment>
<dbReference type="GO" id="GO:0005525">
    <property type="term" value="F:GTP binding"/>
    <property type="evidence" value="ECO:0007669"/>
    <property type="project" value="UniProtKB-UniRule"/>
</dbReference>
<comment type="function">
    <text evidence="8 10">GTPase that plays an essential role in the late steps of ribosome biogenesis.</text>
</comment>
<evidence type="ECO:0000256" key="9">
    <source>
        <dbReference type="PROSITE-ProRule" id="PRU01049"/>
    </source>
</evidence>
<dbReference type="NCBIfam" id="TIGR00231">
    <property type="entry name" value="small_GTP"/>
    <property type="match status" value="2"/>
</dbReference>
<dbReference type="InterPro" id="IPR003593">
    <property type="entry name" value="AAA+_ATPase"/>
</dbReference>
<dbReference type="PROSITE" id="PS51712">
    <property type="entry name" value="G_ENGA"/>
    <property type="match status" value="2"/>
</dbReference>
<dbReference type="FunFam" id="3.40.50.300:FF:000040">
    <property type="entry name" value="GTPase Der"/>
    <property type="match status" value="1"/>
</dbReference>
<keyword evidence="4 10" id="KW-0677">Repeat</keyword>
<evidence type="ECO:0000256" key="2">
    <source>
        <dbReference type="ARBA" id="ARBA00020953"/>
    </source>
</evidence>
<dbReference type="Proteomes" id="UP000031390">
    <property type="component" value="Unassembled WGS sequence"/>
</dbReference>
<evidence type="ECO:0000259" key="12">
    <source>
        <dbReference type="PROSITE" id="PS51712"/>
    </source>
</evidence>
<name>A0A0C1GHM6_9NEIS</name>
<dbReference type="InterPro" id="IPR027417">
    <property type="entry name" value="P-loop_NTPase"/>
</dbReference>
<dbReference type="EMBL" id="JUFZ01000116">
    <property type="protein sequence ID" value="KIC06125.1"/>
    <property type="molecule type" value="Genomic_DNA"/>
</dbReference>
<keyword evidence="3 8" id="KW-0690">Ribosome biogenesis</keyword>
<dbReference type="GO" id="GO:0042254">
    <property type="term" value="P:ribosome biogenesis"/>
    <property type="evidence" value="ECO:0007669"/>
    <property type="project" value="UniProtKB-KW"/>
</dbReference>
<feature type="compositionally biased region" description="Basic residues" evidence="11">
    <location>
        <begin position="520"/>
        <end position="535"/>
    </location>
</feature>
<feature type="domain" description="EngA-type G" evidence="12">
    <location>
        <begin position="53"/>
        <end position="217"/>
    </location>
</feature>
<protein>
    <recommendedName>
        <fullName evidence="2 8">GTPase Der</fullName>
    </recommendedName>
    <alternativeName>
        <fullName evidence="7 8">GTP-binding protein EngA</fullName>
    </alternativeName>
</protein>
<dbReference type="Pfam" id="PF14714">
    <property type="entry name" value="KH_dom-like"/>
    <property type="match status" value="1"/>
</dbReference>
<evidence type="ECO:0000256" key="8">
    <source>
        <dbReference type="HAMAP-Rule" id="MF_00195"/>
    </source>
</evidence>
<sequence length="535" mass="59692">MGRKFQLKPLLLLNLFSDDPLSFLTYRVLKTPACVAGSLPNRHLTQKDLIMKPTIALVGRPNVGKSTLFNRLTRTKDALVHDLPGLTRDRHYGHGKIGSKPYLVIDTGGFEPVVDSGILHEMAKQTLQAVDEADAVVFLVDGRTGLTPQDKIIADRLRQSPRPVYLAVNKGEGGNRAVLAAEFYELALGEPHVISGAHGDGVYYLIEEILENFPEPEAEEADVKHPVFAVIGRPNVGKSTLVNAILGEERVIAFDMAGTTRDSIHIDFEREGKPFTIIDTAGVRRRGKVDEAVEKFSVIKAMQAVEAANVAVLVLDAQQDIADQDATIAGFALEAGRALVVAVNKWDGISEERREQIKRDISRKLYFLDFAKFHFISALKERGIDGLFDSIQAAYNAAMIKMPTPKITRVLQSAVERQQPPRAGLVRPKMRYAHQGGMNPPVIVVHGNSLHAISDSYTRYLTQTFRKAFNLQGTPLRIQYNVSENPYENVEDKPKKKPLRRVSLSNRIEKREGRKEEKNRFKKKTKVSVKKQHSK</sequence>
<reference evidence="13 14" key="1">
    <citation type="submission" date="2014-12" db="EMBL/GenBank/DDBJ databases">
        <title>Genome sequence of Morococcus cerebrosus.</title>
        <authorList>
            <person name="Shin S.-K."/>
            <person name="Yi H."/>
        </authorList>
    </citation>
    <scope>NUCLEOTIDE SEQUENCE [LARGE SCALE GENOMIC DNA]</scope>
    <source>
        <strain evidence="13 14">CIP 81.93</strain>
    </source>
</reference>
<dbReference type="InterPro" id="IPR032859">
    <property type="entry name" value="KH_dom-like"/>
</dbReference>
<dbReference type="InterPro" id="IPR005225">
    <property type="entry name" value="Small_GTP-bd"/>
</dbReference>
<dbReference type="Pfam" id="PF01926">
    <property type="entry name" value="MMR_HSR1"/>
    <property type="match status" value="2"/>
</dbReference>
<feature type="binding site" evidence="8">
    <location>
        <begin position="279"/>
        <end position="283"/>
    </location>
    <ligand>
        <name>GTP</name>
        <dbReference type="ChEBI" id="CHEBI:37565"/>
        <label>2</label>
    </ligand>
</feature>
<keyword evidence="5 8" id="KW-0547">Nucleotide-binding</keyword>
<dbReference type="PRINTS" id="PR00326">
    <property type="entry name" value="GTP1OBG"/>
</dbReference>
<evidence type="ECO:0000256" key="1">
    <source>
        <dbReference type="ARBA" id="ARBA00008279"/>
    </source>
</evidence>
<evidence type="ECO:0000313" key="14">
    <source>
        <dbReference type="Proteomes" id="UP000031390"/>
    </source>
</evidence>
<dbReference type="HAMAP" id="MF_00195">
    <property type="entry name" value="GTPase_Der"/>
    <property type="match status" value="1"/>
</dbReference>
<dbReference type="PANTHER" id="PTHR43834:SF6">
    <property type="entry name" value="GTPASE DER"/>
    <property type="match status" value="1"/>
</dbReference>
<dbReference type="PIRSF" id="PIRSF006485">
    <property type="entry name" value="GTP-binding_EngA"/>
    <property type="match status" value="1"/>
</dbReference>
<evidence type="ECO:0000256" key="6">
    <source>
        <dbReference type="ARBA" id="ARBA00023134"/>
    </source>
</evidence>
<dbReference type="Gene3D" id="3.40.50.300">
    <property type="entry name" value="P-loop containing nucleotide triphosphate hydrolases"/>
    <property type="match status" value="2"/>
</dbReference>
<evidence type="ECO:0000256" key="10">
    <source>
        <dbReference type="RuleBase" id="RU004481"/>
    </source>
</evidence>
<dbReference type="PATRIC" id="fig|1056807.3.peg.2293"/>
<feature type="region of interest" description="Disordered" evidence="11">
    <location>
        <begin position="486"/>
        <end position="535"/>
    </location>
</feature>
<dbReference type="FunFam" id="3.40.50.300:FF:000057">
    <property type="entry name" value="GTPase Der"/>
    <property type="match status" value="1"/>
</dbReference>
<accession>A0A0C1GHM6</accession>
<evidence type="ECO:0000256" key="11">
    <source>
        <dbReference type="SAM" id="MobiDB-lite"/>
    </source>
</evidence>
<evidence type="ECO:0000313" key="13">
    <source>
        <dbReference type="EMBL" id="KIC06125.1"/>
    </source>
</evidence>
<dbReference type="CDD" id="cd01895">
    <property type="entry name" value="EngA2"/>
    <property type="match status" value="1"/>
</dbReference>
<dbReference type="PANTHER" id="PTHR43834">
    <property type="entry name" value="GTPASE DER"/>
    <property type="match status" value="1"/>
</dbReference>
<evidence type="ECO:0000256" key="4">
    <source>
        <dbReference type="ARBA" id="ARBA00022737"/>
    </source>
</evidence>
<dbReference type="NCBIfam" id="TIGR03594">
    <property type="entry name" value="GTPase_EngA"/>
    <property type="match status" value="1"/>
</dbReference>
<organism evidence="13 14">
    <name type="scientific">Morococcus cerebrosus</name>
    <dbReference type="NCBI Taxonomy" id="1056807"/>
    <lineage>
        <taxon>Bacteria</taxon>
        <taxon>Pseudomonadati</taxon>
        <taxon>Pseudomonadota</taxon>
        <taxon>Betaproteobacteria</taxon>
        <taxon>Neisseriales</taxon>
        <taxon>Neisseriaceae</taxon>
        <taxon>Morococcus</taxon>
    </lineage>
</organism>
<dbReference type="SUPFAM" id="SSF52540">
    <property type="entry name" value="P-loop containing nucleoside triphosphate hydrolases"/>
    <property type="match status" value="2"/>
</dbReference>
<dbReference type="GO" id="GO:0043022">
    <property type="term" value="F:ribosome binding"/>
    <property type="evidence" value="ECO:0007669"/>
    <property type="project" value="TreeGrafter"/>
</dbReference>
<dbReference type="InterPro" id="IPR016484">
    <property type="entry name" value="GTPase_Der"/>
</dbReference>
<comment type="subunit">
    <text evidence="8">Associates with the 50S ribosomal subunit.</text>
</comment>
<dbReference type="SMART" id="SM00382">
    <property type="entry name" value="AAA"/>
    <property type="match status" value="2"/>
</dbReference>
<feature type="binding site" evidence="8">
    <location>
        <begin position="169"/>
        <end position="172"/>
    </location>
    <ligand>
        <name>GTP</name>
        <dbReference type="ChEBI" id="CHEBI:37565"/>
        <label>1</label>
    </ligand>
</feature>
<evidence type="ECO:0000256" key="3">
    <source>
        <dbReference type="ARBA" id="ARBA00022517"/>
    </source>
</evidence>
<dbReference type="FunFam" id="3.30.300.20:FF:000023">
    <property type="entry name" value="GTPase Der"/>
    <property type="match status" value="1"/>
</dbReference>
<feature type="binding site" evidence="8">
    <location>
        <begin position="106"/>
        <end position="110"/>
    </location>
    <ligand>
        <name>GTP</name>
        <dbReference type="ChEBI" id="CHEBI:37565"/>
        <label>1</label>
    </ligand>
</feature>
<gene>
    <name evidence="8" type="primary">der</name>
    <name evidence="13" type="ORF">MCC93_23890</name>
</gene>
<dbReference type="AlphaFoldDB" id="A0A0C1GHM6"/>
<keyword evidence="6 8" id="KW-0342">GTP-binding</keyword>
<feature type="domain" description="EngA-type G" evidence="12">
    <location>
        <begin position="226"/>
        <end position="399"/>
    </location>
</feature>
<dbReference type="InterPro" id="IPR031166">
    <property type="entry name" value="G_ENGA"/>
</dbReference>
<feature type="binding site" evidence="8">
    <location>
        <begin position="344"/>
        <end position="347"/>
    </location>
    <ligand>
        <name>GTP</name>
        <dbReference type="ChEBI" id="CHEBI:37565"/>
        <label>2</label>
    </ligand>
</feature>
<comment type="caution">
    <text evidence="13">The sequence shown here is derived from an EMBL/GenBank/DDBJ whole genome shotgun (WGS) entry which is preliminary data.</text>
</comment>
<dbReference type="CDD" id="cd01894">
    <property type="entry name" value="EngA1"/>
    <property type="match status" value="1"/>
</dbReference>
<proteinExistence type="inferred from homology"/>
<evidence type="ECO:0000256" key="5">
    <source>
        <dbReference type="ARBA" id="ARBA00022741"/>
    </source>
</evidence>
<dbReference type="InterPro" id="IPR015946">
    <property type="entry name" value="KH_dom-like_a/b"/>
</dbReference>